<evidence type="ECO:0008006" key="4">
    <source>
        <dbReference type="Google" id="ProtNLM"/>
    </source>
</evidence>
<evidence type="ECO:0000256" key="1">
    <source>
        <dbReference type="SAM" id="MobiDB-lite"/>
    </source>
</evidence>
<organism evidence="2 3">
    <name type="scientific">Blattamonas nauphoetae</name>
    <dbReference type="NCBI Taxonomy" id="2049346"/>
    <lineage>
        <taxon>Eukaryota</taxon>
        <taxon>Metamonada</taxon>
        <taxon>Preaxostyla</taxon>
        <taxon>Oxymonadida</taxon>
        <taxon>Blattamonas</taxon>
    </lineage>
</organism>
<dbReference type="EMBL" id="JARBJD010000113">
    <property type="protein sequence ID" value="KAK2951811.1"/>
    <property type="molecule type" value="Genomic_DNA"/>
</dbReference>
<protein>
    <recommendedName>
        <fullName evidence="4">Transposase</fullName>
    </recommendedName>
</protein>
<feature type="compositionally biased region" description="Low complexity" evidence="1">
    <location>
        <begin position="1"/>
        <end position="15"/>
    </location>
</feature>
<gene>
    <name evidence="2" type="ORF">BLNAU_13304</name>
</gene>
<dbReference type="Proteomes" id="UP001281761">
    <property type="component" value="Unassembled WGS sequence"/>
</dbReference>
<comment type="caution">
    <text evidence="2">The sequence shown here is derived from an EMBL/GenBank/DDBJ whole genome shotgun (WGS) entry which is preliminary data.</text>
</comment>
<proteinExistence type="predicted"/>
<accession>A0ABQ9XIE8</accession>
<reference evidence="2 3" key="1">
    <citation type="journal article" date="2022" name="bioRxiv">
        <title>Genomics of Preaxostyla Flagellates Illuminates Evolutionary Transitions and the Path Towards Mitochondrial Loss.</title>
        <authorList>
            <person name="Novak L.V.F."/>
            <person name="Treitli S.C."/>
            <person name="Pyrih J."/>
            <person name="Halakuc P."/>
            <person name="Pipaliya S.V."/>
            <person name="Vacek V."/>
            <person name="Brzon O."/>
            <person name="Soukal P."/>
            <person name="Eme L."/>
            <person name="Dacks J.B."/>
            <person name="Karnkowska A."/>
            <person name="Elias M."/>
            <person name="Hampl V."/>
        </authorList>
    </citation>
    <scope>NUCLEOTIDE SEQUENCE [LARGE SCALE GENOMIC DNA]</scope>
    <source>
        <strain evidence="2">NAU3</strain>
        <tissue evidence="2">Gut</tissue>
    </source>
</reference>
<name>A0ABQ9XIE8_9EUKA</name>
<keyword evidence="3" id="KW-1185">Reference proteome</keyword>
<evidence type="ECO:0000313" key="3">
    <source>
        <dbReference type="Proteomes" id="UP001281761"/>
    </source>
</evidence>
<feature type="compositionally biased region" description="Basic and acidic residues" evidence="1">
    <location>
        <begin position="23"/>
        <end position="40"/>
    </location>
</feature>
<feature type="region of interest" description="Disordered" evidence="1">
    <location>
        <begin position="1"/>
        <end position="40"/>
    </location>
</feature>
<sequence>MGLVSSFGVESVGSGQRVVSSHQELRTGRSSNGEERFSEEPKLTVKIARQMRVEMVEVVVSHGQKFSSQKVTCSGVTNWAGVRS</sequence>
<evidence type="ECO:0000313" key="2">
    <source>
        <dbReference type="EMBL" id="KAK2951811.1"/>
    </source>
</evidence>